<dbReference type="GO" id="GO:0043565">
    <property type="term" value="F:sequence-specific DNA binding"/>
    <property type="evidence" value="ECO:0007669"/>
    <property type="project" value="TreeGrafter"/>
</dbReference>
<feature type="domain" description="HTH lysR-type" evidence="5">
    <location>
        <begin position="45"/>
        <end position="102"/>
    </location>
</feature>
<dbReference type="GO" id="GO:0003700">
    <property type="term" value="F:DNA-binding transcription factor activity"/>
    <property type="evidence" value="ECO:0007669"/>
    <property type="project" value="InterPro"/>
</dbReference>
<evidence type="ECO:0000256" key="2">
    <source>
        <dbReference type="ARBA" id="ARBA00023015"/>
    </source>
</evidence>
<reference evidence="6 7" key="1">
    <citation type="submission" date="2005-09" db="EMBL/GenBank/DDBJ databases">
        <authorList>
            <person name="Woods D.E."/>
            <person name="Nierman W.C."/>
        </authorList>
    </citation>
    <scope>NUCLEOTIDE SEQUENCE [LARGE SCALE GENOMIC DNA]</scope>
    <source>
        <strain evidence="6 7">1710b</strain>
    </source>
</reference>
<keyword evidence="2" id="KW-0805">Transcription regulation</keyword>
<dbReference type="EnsemblBacteria" id="ABA51802">
    <property type="protein sequence ID" value="ABA51802"/>
    <property type="gene ID" value="BURPS1710b_A2555"/>
</dbReference>
<evidence type="ECO:0000256" key="4">
    <source>
        <dbReference type="ARBA" id="ARBA00023163"/>
    </source>
</evidence>
<dbReference type="EMBL" id="CP000125">
    <property type="protein sequence ID" value="ABA51802.1"/>
    <property type="molecule type" value="Genomic_DNA"/>
</dbReference>
<dbReference type="InterPro" id="IPR005119">
    <property type="entry name" value="LysR_subst-bd"/>
</dbReference>
<dbReference type="Pfam" id="PF03466">
    <property type="entry name" value="LysR_substrate"/>
    <property type="match status" value="1"/>
</dbReference>
<evidence type="ECO:0000256" key="3">
    <source>
        <dbReference type="ARBA" id="ARBA00023125"/>
    </source>
</evidence>
<dbReference type="SUPFAM" id="SSF53850">
    <property type="entry name" value="Periplasmic binding protein-like II"/>
    <property type="match status" value="1"/>
</dbReference>
<evidence type="ECO:0000259" key="5">
    <source>
        <dbReference type="PROSITE" id="PS50931"/>
    </source>
</evidence>
<dbReference type="CDD" id="cd08432">
    <property type="entry name" value="PBP2_GcdR_TrpI_HvrB_AmpR_like"/>
    <property type="match status" value="1"/>
</dbReference>
<dbReference type="Gene3D" id="1.10.10.10">
    <property type="entry name" value="Winged helix-like DNA-binding domain superfamily/Winged helix DNA-binding domain"/>
    <property type="match status" value="1"/>
</dbReference>
<dbReference type="InterPro" id="IPR000847">
    <property type="entry name" value="LysR_HTH_N"/>
</dbReference>
<evidence type="ECO:0000313" key="7">
    <source>
        <dbReference type="Proteomes" id="UP000002700"/>
    </source>
</evidence>
<dbReference type="PRINTS" id="PR00039">
    <property type="entry name" value="HTHLYSR"/>
</dbReference>
<dbReference type="SUPFAM" id="SSF46785">
    <property type="entry name" value="Winged helix' DNA-binding domain"/>
    <property type="match status" value="1"/>
</dbReference>
<gene>
    <name evidence="6" type="primary">gcvA</name>
    <name evidence="6" type="ordered locus">BURPS1710b_A2555</name>
</gene>
<name>Q3JFE8_BURP1</name>
<proteinExistence type="inferred from homology"/>
<evidence type="ECO:0000313" key="6">
    <source>
        <dbReference type="EMBL" id="ABA51802.1"/>
    </source>
</evidence>
<dbReference type="AlphaFoldDB" id="Q3JFE8"/>
<keyword evidence="3" id="KW-0238">DNA-binding</keyword>
<dbReference type="FunFam" id="1.10.10.10:FF:000001">
    <property type="entry name" value="LysR family transcriptional regulator"/>
    <property type="match status" value="1"/>
</dbReference>
<dbReference type="PANTHER" id="PTHR30537">
    <property type="entry name" value="HTH-TYPE TRANSCRIPTIONAL REGULATOR"/>
    <property type="match status" value="1"/>
</dbReference>
<dbReference type="InterPro" id="IPR036390">
    <property type="entry name" value="WH_DNA-bd_sf"/>
</dbReference>
<dbReference type="PANTHER" id="PTHR30537:SF26">
    <property type="entry name" value="GLYCINE CLEAVAGE SYSTEM TRANSCRIPTIONAL ACTIVATOR"/>
    <property type="match status" value="1"/>
</dbReference>
<dbReference type="GO" id="GO:0006351">
    <property type="term" value="P:DNA-templated transcription"/>
    <property type="evidence" value="ECO:0007669"/>
    <property type="project" value="TreeGrafter"/>
</dbReference>
<protein>
    <submittedName>
        <fullName evidence="6">Transcriptional regulator, LysR family</fullName>
    </submittedName>
</protein>
<comment type="similarity">
    <text evidence="1">Belongs to the LysR transcriptional regulatory family.</text>
</comment>
<dbReference type="Gene3D" id="3.40.190.10">
    <property type="entry name" value="Periplasmic binding protein-like II"/>
    <property type="match status" value="2"/>
</dbReference>
<dbReference type="InterPro" id="IPR036388">
    <property type="entry name" value="WH-like_DNA-bd_sf"/>
</dbReference>
<sequence>MRRPRSRNVRISLIVTARPQASSAAMPVRSPCFSSPSSTAMRRLPPLNALQIFATVARHRSFTRAADALCVTQGAISRQIQSLEAHYGFALFMRHARGLTLTVEGEQLLPVVVESFARIEDISLKLTRQRTDLALKVPTCVMRWVLPRIMRFQREHPDLHVQMTTTWRHDVDFQSEPFDAAIVYGMSPGPDVAAVPLFDERLTPVCAPDLLEGRPLARVEDLACHTLLHPTRDHRDWRRWLDYAGAAGVDPDRGPSFDSLDLATSAATQGFGVALGDLTLSEEDFAARRLAMPLDIVQRTGARYYFVYPESVAQQQKIQRFSGWLDANRD</sequence>
<keyword evidence="4" id="KW-0804">Transcription</keyword>
<organism evidence="6 7">
    <name type="scientific">Burkholderia pseudomallei (strain 1710b)</name>
    <dbReference type="NCBI Taxonomy" id="320372"/>
    <lineage>
        <taxon>Bacteria</taxon>
        <taxon>Pseudomonadati</taxon>
        <taxon>Pseudomonadota</taxon>
        <taxon>Betaproteobacteria</taxon>
        <taxon>Burkholderiales</taxon>
        <taxon>Burkholderiaceae</taxon>
        <taxon>Burkholderia</taxon>
        <taxon>pseudomallei group</taxon>
    </lineage>
</organism>
<accession>Q3JFE8</accession>
<dbReference type="Proteomes" id="UP000002700">
    <property type="component" value="Chromosome II"/>
</dbReference>
<dbReference type="PROSITE" id="PS50931">
    <property type="entry name" value="HTH_LYSR"/>
    <property type="match status" value="1"/>
</dbReference>
<dbReference type="InterPro" id="IPR058163">
    <property type="entry name" value="LysR-type_TF_proteobact-type"/>
</dbReference>
<evidence type="ECO:0000256" key="1">
    <source>
        <dbReference type="ARBA" id="ARBA00009437"/>
    </source>
</evidence>
<dbReference type="HOGENOM" id="CLU_039613_37_1_4"/>
<dbReference type="Pfam" id="PF00126">
    <property type="entry name" value="HTH_1"/>
    <property type="match status" value="1"/>
</dbReference>
<dbReference type="KEGG" id="bpm:BURPS1710b_A2555"/>